<comment type="caution">
    <text evidence="3">The sequence shown here is derived from an EMBL/GenBank/DDBJ whole genome shotgun (WGS) entry which is preliminary data.</text>
</comment>
<feature type="region of interest" description="Disordered" evidence="1">
    <location>
        <begin position="1"/>
        <end position="28"/>
    </location>
</feature>
<gene>
    <name evidence="3" type="ORF">FHX53_002220</name>
</gene>
<protein>
    <recommendedName>
        <fullName evidence="5">DUF3618 domain-containing protein</fullName>
    </recommendedName>
</protein>
<evidence type="ECO:0000256" key="1">
    <source>
        <dbReference type="SAM" id="MobiDB-lite"/>
    </source>
</evidence>
<feature type="compositionally biased region" description="Low complexity" evidence="1">
    <location>
        <begin position="1"/>
        <end position="24"/>
    </location>
</feature>
<name>A0A839EA36_9MICO</name>
<dbReference type="Proteomes" id="UP000585905">
    <property type="component" value="Unassembled WGS sequence"/>
</dbReference>
<dbReference type="AlphaFoldDB" id="A0A839EA36"/>
<evidence type="ECO:0000313" key="3">
    <source>
        <dbReference type="EMBL" id="MBA8848610.1"/>
    </source>
</evidence>
<dbReference type="EMBL" id="JACGWX010000006">
    <property type="protein sequence ID" value="MBA8848610.1"/>
    <property type="molecule type" value="Genomic_DNA"/>
</dbReference>
<evidence type="ECO:0000256" key="2">
    <source>
        <dbReference type="SAM" id="Phobius"/>
    </source>
</evidence>
<evidence type="ECO:0000313" key="4">
    <source>
        <dbReference type="Proteomes" id="UP000585905"/>
    </source>
</evidence>
<reference evidence="3 4" key="1">
    <citation type="submission" date="2020-07" db="EMBL/GenBank/DDBJ databases">
        <title>Sequencing the genomes of 1000 actinobacteria strains.</title>
        <authorList>
            <person name="Klenk H.-P."/>
        </authorList>
    </citation>
    <scope>NUCLEOTIDE SEQUENCE [LARGE SCALE GENOMIC DNA]</scope>
    <source>
        <strain evidence="3 4">DSM 19663</strain>
    </source>
</reference>
<organism evidence="3 4">
    <name type="scientific">Microcella alkalica</name>
    <dbReference type="NCBI Taxonomy" id="355930"/>
    <lineage>
        <taxon>Bacteria</taxon>
        <taxon>Bacillati</taxon>
        <taxon>Actinomycetota</taxon>
        <taxon>Actinomycetes</taxon>
        <taxon>Micrococcales</taxon>
        <taxon>Microbacteriaceae</taxon>
        <taxon>Microcella</taxon>
    </lineage>
</organism>
<sequence>MTDSTNPTGTTPTTPYTAPASTAPVGFDPTALENAKTVVTDSVEATRLKLEQTLDAIEDKFDVKKRTDEVAERVQRSYEENPVPWIIGATAVAVGVIGLVAWAIFSDD</sequence>
<feature type="transmembrane region" description="Helical" evidence="2">
    <location>
        <begin position="83"/>
        <end position="105"/>
    </location>
</feature>
<keyword evidence="4" id="KW-1185">Reference proteome</keyword>
<evidence type="ECO:0008006" key="5">
    <source>
        <dbReference type="Google" id="ProtNLM"/>
    </source>
</evidence>
<proteinExistence type="predicted"/>
<accession>A0A839EA36</accession>
<keyword evidence="2" id="KW-0472">Membrane</keyword>
<dbReference type="RefSeq" id="WP_182491396.1">
    <property type="nucleotide sequence ID" value="NZ_BAAAOV010000012.1"/>
</dbReference>
<keyword evidence="2" id="KW-1133">Transmembrane helix</keyword>
<keyword evidence="2" id="KW-0812">Transmembrane</keyword>